<keyword evidence="3" id="KW-1185">Reference proteome</keyword>
<evidence type="ECO:0000313" key="3">
    <source>
        <dbReference type="Proteomes" id="UP000625210"/>
    </source>
</evidence>
<gene>
    <name evidence="2" type="ORF">GCM10011571_34010</name>
</gene>
<feature type="transmembrane region" description="Helical" evidence="1">
    <location>
        <begin position="21"/>
        <end position="43"/>
    </location>
</feature>
<reference evidence="2" key="1">
    <citation type="journal article" date="2014" name="Int. J. Syst. Evol. Microbiol.">
        <title>Complete genome sequence of Corynebacterium casei LMG S-19264T (=DSM 44701T), isolated from a smear-ripened cheese.</title>
        <authorList>
            <consortium name="US DOE Joint Genome Institute (JGI-PGF)"/>
            <person name="Walter F."/>
            <person name="Albersmeier A."/>
            <person name="Kalinowski J."/>
            <person name="Ruckert C."/>
        </authorList>
    </citation>
    <scope>NUCLEOTIDE SEQUENCE</scope>
    <source>
        <strain evidence="2">CGMCC 1.15179</strain>
    </source>
</reference>
<protein>
    <submittedName>
        <fullName evidence="2">Uncharacterized protein</fullName>
    </submittedName>
</protein>
<dbReference type="Proteomes" id="UP000625210">
    <property type="component" value="Unassembled WGS sequence"/>
</dbReference>
<comment type="caution">
    <text evidence="2">The sequence shown here is derived from an EMBL/GenBank/DDBJ whole genome shotgun (WGS) entry which is preliminary data.</text>
</comment>
<dbReference type="AlphaFoldDB" id="A0A8J2VKW7"/>
<evidence type="ECO:0000313" key="2">
    <source>
        <dbReference type="EMBL" id="GGE29081.1"/>
    </source>
</evidence>
<keyword evidence="1" id="KW-1133">Transmembrane helix</keyword>
<reference evidence="2" key="2">
    <citation type="submission" date="2020-09" db="EMBL/GenBank/DDBJ databases">
        <authorList>
            <person name="Sun Q."/>
            <person name="Zhou Y."/>
        </authorList>
    </citation>
    <scope>NUCLEOTIDE SEQUENCE</scope>
    <source>
        <strain evidence="2">CGMCC 1.15179</strain>
    </source>
</reference>
<dbReference type="EMBL" id="BMHQ01000020">
    <property type="protein sequence ID" value="GGE29081.1"/>
    <property type="molecule type" value="Genomic_DNA"/>
</dbReference>
<keyword evidence="1" id="KW-0472">Membrane</keyword>
<name>A0A8J2VKW7_9BACL</name>
<keyword evidence="1" id="KW-0812">Transmembrane</keyword>
<evidence type="ECO:0000256" key="1">
    <source>
        <dbReference type="SAM" id="Phobius"/>
    </source>
</evidence>
<organism evidence="2 3">
    <name type="scientific">Marinithermofilum abyssi</name>
    <dbReference type="NCBI Taxonomy" id="1571185"/>
    <lineage>
        <taxon>Bacteria</taxon>
        <taxon>Bacillati</taxon>
        <taxon>Bacillota</taxon>
        <taxon>Bacilli</taxon>
        <taxon>Bacillales</taxon>
        <taxon>Thermoactinomycetaceae</taxon>
        <taxon>Marinithermofilum</taxon>
    </lineage>
</organism>
<proteinExistence type="predicted"/>
<accession>A0A8J2VKW7</accession>
<sequence>MDFPMAGLALAGIPWTRWAKWILPLILTQYDISLVAVIVAHMIRYGPFCFSLSENE</sequence>
<dbReference type="RefSeq" id="WP_188649093.1">
    <property type="nucleotide sequence ID" value="NZ_BMHQ01000020.1"/>
</dbReference>